<protein>
    <recommendedName>
        <fullName evidence="3">TIGR02265 family protein</fullName>
    </recommendedName>
</protein>
<name>A0A2W5VHQ1_9BACT</name>
<dbReference type="EMBL" id="QFQP01000005">
    <property type="protein sequence ID" value="PZR15474.1"/>
    <property type="molecule type" value="Genomic_DNA"/>
</dbReference>
<gene>
    <name evidence="1" type="ORF">DI536_08480</name>
</gene>
<accession>A0A2W5VHQ1</accession>
<evidence type="ECO:0000313" key="2">
    <source>
        <dbReference type="Proteomes" id="UP000249061"/>
    </source>
</evidence>
<dbReference type="Pfam" id="PF09536">
    <property type="entry name" value="DUF2378"/>
    <property type="match status" value="1"/>
</dbReference>
<evidence type="ECO:0008006" key="3">
    <source>
        <dbReference type="Google" id="ProtNLM"/>
    </source>
</evidence>
<dbReference type="InterPro" id="IPR011751">
    <property type="entry name" value="Mxa_paralog_2265"/>
</dbReference>
<proteinExistence type="predicted"/>
<dbReference type="AlphaFoldDB" id="A0A2W5VHQ1"/>
<evidence type="ECO:0000313" key="1">
    <source>
        <dbReference type="EMBL" id="PZR15474.1"/>
    </source>
</evidence>
<organism evidence="1 2">
    <name type="scientific">Archangium gephyra</name>
    <dbReference type="NCBI Taxonomy" id="48"/>
    <lineage>
        <taxon>Bacteria</taxon>
        <taxon>Pseudomonadati</taxon>
        <taxon>Myxococcota</taxon>
        <taxon>Myxococcia</taxon>
        <taxon>Myxococcales</taxon>
        <taxon>Cystobacterineae</taxon>
        <taxon>Archangiaceae</taxon>
        <taxon>Archangium</taxon>
    </lineage>
</organism>
<sequence>MAPGSNSKLIFSSSVEPLIKISWEKLKPETKQQLNALRIGPPHKTEPAYPEEVWARAVKIIGGELFPGVAAEEQHRSLGRATVEQFTEGVLGKAMFSAARLFGTRRTLERLSHNLRSGANFIETRFTVLGPDSYELWLNDVSDVPGFYAGLLSAGSGKLDGWPDRIEIKQRDGVACLYAMNVAR</sequence>
<dbReference type="Proteomes" id="UP000249061">
    <property type="component" value="Unassembled WGS sequence"/>
</dbReference>
<reference evidence="1 2" key="1">
    <citation type="submission" date="2017-08" db="EMBL/GenBank/DDBJ databases">
        <title>Infants hospitalized years apart are colonized by the same room-sourced microbial strains.</title>
        <authorList>
            <person name="Brooks B."/>
            <person name="Olm M.R."/>
            <person name="Firek B.A."/>
            <person name="Baker R."/>
            <person name="Thomas B.C."/>
            <person name="Morowitz M.J."/>
            <person name="Banfield J.F."/>
        </authorList>
    </citation>
    <scope>NUCLEOTIDE SEQUENCE [LARGE SCALE GENOMIC DNA]</scope>
    <source>
        <strain evidence="1">S2_003_000_R2_14</strain>
    </source>
</reference>
<dbReference type="NCBIfam" id="TIGR02265">
    <property type="entry name" value="Mxa_TIGR02265"/>
    <property type="match status" value="1"/>
</dbReference>
<comment type="caution">
    <text evidence="1">The sequence shown here is derived from an EMBL/GenBank/DDBJ whole genome shotgun (WGS) entry which is preliminary data.</text>
</comment>